<dbReference type="SUPFAM" id="SSF56112">
    <property type="entry name" value="Protein kinase-like (PK-like)"/>
    <property type="match status" value="1"/>
</dbReference>
<protein>
    <submittedName>
        <fullName evidence="2">Aminoglycoside phosphotransferase</fullName>
    </submittedName>
</protein>
<dbReference type="RefSeq" id="WP_188663639.1">
    <property type="nucleotide sequence ID" value="NZ_BMHV01000009.1"/>
</dbReference>
<evidence type="ECO:0000259" key="1">
    <source>
        <dbReference type="Pfam" id="PF01636"/>
    </source>
</evidence>
<keyword evidence="3" id="KW-1185">Reference proteome</keyword>
<gene>
    <name evidence="2" type="ORF">GCM10011332_15910</name>
</gene>
<dbReference type="Proteomes" id="UP000632498">
    <property type="component" value="Unassembled WGS sequence"/>
</dbReference>
<accession>A0A917BZA7</accession>
<dbReference type="EMBL" id="BMHV01000009">
    <property type="protein sequence ID" value="GGF62837.1"/>
    <property type="molecule type" value="Genomic_DNA"/>
</dbReference>
<dbReference type="Pfam" id="PF01636">
    <property type="entry name" value="APH"/>
    <property type="match status" value="1"/>
</dbReference>
<organism evidence="2 3">
    <name type="scientific">Terasakiella brassicae</name>
    <dbReference type="NCBI Taxonomy" id="1634917"/>
    <lineage>
        <taxon>Bacteria</taxon>
        <taxon>Pseudomonadati</taxon>
        <taxon>Pseudomonadota</taxon>
        <taxon>Alphaproteobacteria</taxon>
        <taxon>Rhodospirillales</taxon>
        <taxon>Terasakiellaceae</taxon>
        <taxon>Terasakiella</taxon>
    </lineage>
</organism>
<reference evidence="2" key="2">
    <citation type="submission" date="2020-09" db="EMBL/GenBank/DDBJ databases">
        <authorList>
            <person name="Sun Q."/>
            <person name="Zhou Y."/>
        </authorList>
    </citation>
    <scope>NUCLEOTIDE SEQUENCE</scope>
    <source>
        <strain evidence="2">CGMCC 1.15254</strain>
    </source>
</reference>
<sequence>MSDRQKLRQRFLEENGWGGVDCPLLAGDASFRKYYRLNRNDQQVVLMDAPPPQENVRPFVKIANFLVDHGFSAPRILAKDSKNGFLLIEDLGDDTYTRLLQNGADERQLYKLATDVLVELHKDVAELPDDTPEYDHELLTTEALLLPDWWMKAAFGDTYVNDDMRESYIKAWQPCFDYLQDQKQVLVLRDYHVDNLLLLPGRHEWAACGLLDFQDAVLGSGIYDLMSLLEDARRDIKPSLIEEMKMRYTRAFPELEPEEFDTVFAILGAQRHAKVIGIFARLCMRDGKPIYLQHMPRVWRLLERSLRHPMLKDVKTWIDQHVPKEARGIPACLNT</sequence>
<dbReference type="InterPro" id="IPR002575">
    <property type="entry name" value="Aminoglycoside_PTrfase"/>
</dbReference>
<evidence type="ECO:0000313" key="2">
    <source>
        <dbReference type="EMBL" id="GGF62837.1"/>
    </source>
</evidence>
<evidence type="ECO:0000313" key="3">
    <source>
        <dbReference type="Proteomes" id="UP000632498"/>
    </source>
</evidence>
<dbReference type="InterPro" id="IPR011009">
    <property type="entry name" value="Kinase-like_dom_sf"/>
</dbReference>
<dbReference type="Gene3D" id="3.30.200.20">
    <property type="entry name" value="Phosphorylase Kinase, domain 1"/>
    <property type="match status" value="1"/>
</dbReference>
<dbReference type="Gene3D" id="3.90.1200.10">
    <property type="match status" value="1"/>
</dbReference>
<proteinExistence type="predicted"/>
<name>A0A917BZA7_9PROT</name>
<comment type="caution">
    <text evidence="2">The sequence shown here is derived from an EMBL/GenBank/DDBJ whole genome shotgun (WGS) entry which is preliminary data.</text>
</comment>
<feature type="domain" description="Aminoglycoside phosphotransferase" evidence="1">
    <location>
        <begin position="24"/>
        <end position="255"/>
    </location>
</feature>
<reference evidence="2" key="1">
    <citation type="journal article" date="2014" name="Int. J. Syst. Evol. Microbiol.">
        <title>Complete genome sequence of Corynebacterium casei LMG S-19264T (=DSM 44701T), isolated from a smear-ripened cheese.</title>
        <authorList>
            <consortium name="US DOE Joint Genome Institute (JGI-PGF)"/>
            <person name="Walter F."/>
            <person name="Albersmeier A."/>
            <person name="Kalinowski J."/>
            <person name="Ruckert C."/>
        </authorList>
    </citation>
    <scope>NUCLEOTIDE SEQUENCE</scope>
    <source>
        <strain evidence="2">CGMCC 1.15254</strain>
    </source>
</reference>
<dbReference type="AlphaFoldDB" id="A0A917BZA7"/>